<dbReference type="Proteomes" id="UP001060085">
    <property type="component" value="Linkage Group LG05"/>
</dbReference>
<organism evidence="1 2">
    <name type="scientific">Catharanthus roseus</name>
    <name type="common">Madagascar periwinkle</name>
    <name type="synonym">Vinca rosea</name>
    <dbReference type="NCBI Taxonomy" id="4058"/>
    <lineage>
        <taxon>Eukaryota</taxon>
        <taxon>Viridiplantae</taxon>
        <taxon>Streptophyta</taxon>
        <taxon>Embryophyta</taxon>
        <taxon>Tracheophyta</taxon>
        <taxon>Spermatophyta</taxon>
        <taxon>Magnoliopsida</taxon>
        <taxon>eudicotyledons</taxon>
        <taxon>Gunneridae</taxon>
        <taxon>Pentapetalae</taxon>
        <taxon>asterids</taxon>
        <taxon>lamiids</taxon>
        <taxon>Gentianales</taxon>
        <taxon>Apocynaceae</taxon>
        <taxon>Rauvolfioideae</taxon>
        <taxon>Vinceae</taxon>
        <taxon>Catharanthinae</taxon>
        <taxon>Catharanthus</taxon>
    </lineage>
</organism>
<sequence length="183" mass="20776">MEFAGSYDIVVHYSNVTPVIKNVGPMAFSYSDLLSVASDIARSMLVTEENTMIKLRYDVPTSNEGCMHYEHVVEMFIVHRMTDSIHLYVEVLINNINDDNHSLIGSNVANAEVGLLTNMSQDWENHIVTMGEFNAELSGYDECRVEESSDGEFEDDLMDNCLNKEEFVILIGEKFKFQEKGMI</sequence>
<protein>
    <submittedName>
        <fullName evidence="1">Uncharacterized protein</fullName>
    </submittedName>
</protein>
<name>A0ACC0ARN5_CATRO</name>
<reference evidence="2" key="1">
    <citation type="journal article" date="2023" name="Nat. Plants">
        <title>Single-cell RNA sequencing provides a high-resolution roadmap for understanding the multicellular compartmentation of specialized metabolism.</title>
        <authorList>
            <person name="Sun S."/>
            <person name="Shen X."/>
            <person name="Li Y."/>
            <person name="Li Y."/>
            <person name="Wang S."/>
            <person name="Li R."/>
            <person name="Zhang H."/>
            <person name="Shen G."/>
            <person name="Guo B."/>
            <person name="Wei J."/>
            <person name="Xu J."/>
            <person name="St-Pierre B."/>
            <person name="Chen S."/>
            <person name="Sun C."/>
        </authorList>
    </citation>
    <scope>NUCLEOTIDE SEQUENCE [LARGE SCALE GENOMIC DNA]</scope>
</reference>
<comment type="caution">
    <text evidence="1">The sequence shown here is derived from an EMBL/GenBank/DDBJ whole genome shotgun (WGS) entry which is preliminary data.</text>
</comment>
<gene>
    <name evidence="1" type="ORF">M9H77_22995</name>
</gene>
<proteinExistence type="predicted"/>
<evidence type="ECO:0000313" key="1">
    <source>
        <dbReference type="EMBL" id="KAI5663672.1"/>
    </source>
</evidence>
<keyword evidence="2" id="KW-1185">Reference proteome</keyword>
<accession>A0ACC0ARN5</accession>
<evidence type="ECO:0000313" key="2">
    <source>
        <dbReference type="Proteomes" id="UP001060085"/>
    </source>
</evidence>
<dbReference type="EMBL" id="CM044705">
    <property type="protein sequence ID" value="KAI5663672.1"/>
    <property type="molecule type" value="Genomic_DNA"/>
</dbReference>